<protein>
    <submittedName>
        <fullName evidence="4">VacJ family lipoprotein</fullName>
    </submittedName>
</protein>
<evidence type="ECO:0000313" key="5">
    <source>
        <dbReference type="Proteomes" id="UP000282957"/>
    </source>
</evidence>
<organism evidence="4 5">
    <name type="scientific">Rhodovarius crocodyli</name>
    <dbReference type="NCBI Taxonomy" id="1979269"/>
    <lineage>
        <taxon>Bacteria</taxon>
        <taxon>Pseudomonadati</taxon>
        <taxon>Pseudomonadota</taxon>
        <taxon>Alphaproteobacteria</taxon>
        <taxon>Acetobacterales</taxon>
        <taxon>Roseomonadaceae</taxon>
        <taxon>Rhodovarius</taxon>
    </lineage>
</organism>
<keyword evidence="5" id="KW-1185">Reference proteome</keyword>
<dbReference type="AlphaFoldDB" id="A0A437M436"/>
<keyword evidence="2" id="KW-0732">Signal</keyword>
<reference evidence="4 5" key="1">
    <citation type="submission" date="2019-01" db="EMBL/GenBank/DDBJ databases">
        <authorList>
            <person name="Chen W.-M."/>
        </authorList>
    </citation>
    <scope>NUCLEOTIDE SEQUENCE [LARGE SCALE GENOMIC DNA]</scope>
    <source>
        <strain evidence="4 5">CCP-6</strain>
    </source>
</reference>
<feature type="compositionally biased region" description="Low complexity" evidence="3">
    <location>
        <begin position="357"/>
        <end position="371"/>
    </location>
</feature>
<comment type="similarity">
    <text evidence="1">Belongs to the MlaA family.</text>
</comment>
<dbReference type="EMBL" id="SACL01000007">
    <property type="protein sequence ID" value="RVT92345.1"/>
    <property type="molecule type" value="Genomic_DNA"/>
</dbReference>
<feature type="region of interest" description="Disordered" evidence="3">
    <location>
        <begin position="346"/>
        <end position="371"/>
    </location>
</feature>
<evidence type="ECO:0000256" key="3">
    <source>
        <dbReference type="SAM" id="MobiDB-lite"/>
    </source>
</evidence>
<evidence type="ECO:0000313" key="4">
    <source>
        <dbReference type="EMBL" id="RVT92345.1"/>
    </source>
</evidence>
<name>A0A437M436_9PROT</name>
<evidence type="ECO:0000256" key="1">
    <source>
        <dbReference type="ARBA" id="ARBA00010634"/>
    </source>
</evidence>
<dbReference type="PANTHER" id="PTHR30035">
    <property type="entry name" value="LIPOPROTEIN VACJ-RELATED"/>
    <property type="match status" value="1"/>
</dbReference>
<keyword evidence="4" id="KW-0449">Lipoprotein</keyword>
<sequence length="371" mass="39432">MACGLGRAAMRGPESQRSRVPVSLGAAVFSMVPLMAQPGTARKPPRSRRCDFVTCATVSGCDALRYCKPSPCISLAITTCPRGWARAAWLMPSDTKRIERSRMRIEKLAGSMGLKAKSWIAPVAALALLAGCATAPPATDTEALAEFRATNDPAEPFNRAMFYANGLVDSVTLRPAAQAYRAVVPQPVRTGIRNFLQNARTPVILLNDVLQAEQRRGGDTLGRFVINTTLGLGGIFDVADAWFGVPHHAEDFGQTLAVWGVGSGPYLYLPLLGPTNPRDFVGLGVDIATNPMTWFGQGPTVDAIGYGVVGMTFLDAREGVLDTLDEVARSSLDPYATIRSATRQSRAAAIANGRGSGTTPSDPSTPATPQR</sequence>
<accession>A0A437M436</accession>
<dbReference type="PANTHER" id="PTHR30035:SF3">
    <property type="entry name" value="INTERMEMBRANE PHOSPHOLIPID TRANSPORT SYSTEM LIPOPROTEIN MLAA"/>
    <property type="match status" value="1"/>
</dbReference>
<dbReference type="InterPro" id="IPR007428">
    <property type="entry name" value="MlaA"/>
</dbReference>
<proteinExistence type="inferred from homology"/>
<dbReference type="GO" id="GO:0120010">
    <property type="term" value="P:intermembrane phospholipid transfer"/>
    <property type="evidence" value="ECO:0007669"/>
    <property type="project" value="TreeGrafter"/>
</dbReference>
<dbReference type="Proteomes" id="UP000282957">
    <property type="component" value="Unassembled WGS sequence"/>
</dbReference>
<comment type="caution">
    <text evidence="4">The sequence shown here is derived from an EMBL/GenBank/DDBJ whole genome shotgun (WGS) entry which is preliminary data.</text>
</comment>
<dbReference type="PRINTS" id="PR01805">
    <property type="entry name" value="VACJLIPOPROT"/>
</dbReference>
<dbReference type="GO" id="GO:0016020">
    <property type="term" value="C:membrane"/>
    <property type="evidence" value="ECO:0007669"/>
    <property type="project" value="InterPro"/>
</dbReference>
<evidence type="ECO:0000256" key="2">
    <source>
        <dbReference type="ARBA" id="ARBA00022729"/>
    </source>
</evidence>
<dbReference type="Pfam" id="PF04333">
    <property type="entry name" value="MlaA"/>
    <property type="match status" value="1"/>
</dbReference>
<gene>
    <name evidence="4" type="ORF">EOD42_19240</name>
</gene>
<dbReference type="OrthoDB" id="9785326at2"/>